<dbReference type="AlphaFoldDB" id="A0ABD1MGB6"/>
<protein>
    <recommendedName>
        <fullName evidence="2">U1-type domain-containing protein</fullName>
    </recommendedName>
</protein>
<organism evidence="3 4">
    <name type="scientific">Flemingia macrophylla</name>
    <dbReference type="NCBI Taxonomy" id="520843"/>
    <lineage>
        <taxon>Eukaryota</taxon>
        <taxon>Viridiplantae</taxon>
        <taxon>Streptophyta</taxon>
        <taxon>Embryophyta</taxon>
        <taxon>Tracheophyta</taxon>
        <taxon>Spermatophyta</taxon>
        <taxon>Magnoliopsida</taxon>
        <taxon>eudicotyledons</taxon>
        <taxon>Gunneridae</taxon>
        <taxon>Pentapetalae</taxon>
        <taxon>rosids</taxon>
        <taxon>fabids</taxon>
        <taxon>Fabales</taxon>
        <taxon>Fabaceae</taxon>
        <taxon>Papilionoideae</taxon>
        <taxon>50 kb inversion clade</taxon>
        <taxon>NPAAA clade</taxon>
        <taxon>indigoferoid/millettioid clade</taxon>
        <taxon>Phaseoleae</taxon>
        <taxon>Flemingia</taxon>
    </lineage>
</organism>
<evidence type="ECO:0000256" key="1">
    <source>
        <dbReference type="SAM" id="MobiDB-lite"/>
    </source>
</evidence>
<sequence>MFRRFQNRCDWNDISFRGWSQRQFNYHDQVPHHGWDSCYSGYRFVPHQTSGPIIPAVAPLHQPLPETYCKICEVKLSSYKVVEQHNKGRRHQSMLNLHNETERQRISNGLIPNSQINLVDQSKTVLKSGKKECPVNNVSSEATFVKHENLLQKDVGVTSEVPVKGCEEKPGDNTGVQGHSFKHTISGAKTGKYMKTNEGVRRPMESSKLDVNSLSDSVETLIQVPSLPVETNDQLHAVADSNINNPPKDVSSDSAAIAIRSPQVLYCNICGVQLPNDISSLKIHTNGKRHQSMLKLHTKLQVLKTSSGQIPKIQKSLVVQSGEKECSLNYTSSETTIAKNNNYLQRVTSEIPAEGPERKPRDNSGVHGHNLKRKIGGDKTGKYMKTNDGVRRPMESSKQNFNSLSKSVESPVQNSKPTLASLPGPATSQILASTPVLGSEGKEDHKIQNPTAEMSDSKESKEHHEIQNFSMETNDQAQAISQDLHVQVGSDINAQNDVSSDAKEVTIVPAKGLTASHTSEGSPAAGSNFESQIQHVLRTDTELKLSKDTADCESQNCTDEKNNEPLPSVVVELNSPSGSSTNTQTADACFKVEQRMDILPNKSDITKLSQVFLIF</sequence>
<dbReference type="Gene3D" id="3.30.160.60">
    <property type="entry name" value="Classic Zinc Finger"/>
    <property type="match status" value="2"/>
</dbReference>
<feature type="compositionally biased region" description="Basic and acidic residues" evidence="1">
    <location>
        <begin position="355"/>
        <end position="364"/>
    </location>
</feature>
<dbReference type="InterPro" id="IPR013087">
    <property type="entry name" value="Znf_C2H2_type"/>
</dbReference>
<dbReference type="SMART" id="SM00451">
    <property type="entry name" value="ZnF_U1"/>
    <property type="match status" value="2"/>
</dbReference>
<reference evidence="3 4" key="1">
    <citation type="submission" date="2024-08" db="EMBL/GenBank/DDBJ databases">
        <title>Insights into the chromosomal genome structure of Flemingia macrophylla.</title>
        <authorList>
            <person name="Ding Y."/>
            <person name="Zhao Y."/>
            <person name="Bi W."/>
            <person name="Wu M."/>
            <person name="Zhao G."/>
            <person name="Gong Y."/>
            <person name="Li W."/>
            <person name="Zhang P."/>
        </authorList>
    </citation>
    <scope>NUCLEOTIDE SEQUENCE [LARGE SCALE GENOMIC DNA]</scope>
    <source>
        <strain evidence="3">DYQJB</strain>
        <tissue evidence="3">Leaf</tissue>
    </source>
</reference>
<comment type="caution">
    <text evidence="3">The sequence shown here is derived from an EMBL/GenBank/DDBJ whole genome shotgun (WGS) entry which is preliminary data.</text>
</comment>
<feature type="compositionally biased region" description="Polar residues" evidence="1">
    <location>
        <begin position="396"/>
        <end position="418"/>
    </location>
</feature>
<evidence type="ECO:0000313" key="4">
    <source>
        <dbReference type="Proteomes" id="UP001603857"/>
    </source>
</evidence>
<dbReference type="Pfam" id="PF12874">
    <property type="entry name" value="zf-met"/>
    <property type="match status" value="2"/>
</dbReference>
<dbReference type="InterPro" id="IPR036236">
    <property type="entry name" value="Znf_C2H2_sf"/>
</dbReference>
<evidence type="ECO:0000259" key="2">
    <source>
        <dbReference type="SMART" id="SM00451"/>
    </source>
</evidence>
<dbReference type="InterPro" id="IPR003604">
    <property type="entry name" value="Matrin/U1-like-C_Znf_C2H2"/>
</dbReference>
<proteinExistence type="predicted"/>
<dbReference type="Proteomes" id="UP001603857">
    <property type="component" value="Unassembled WGS sequence"/>
</dbReference>
<feature type="domain" description="U1-type" evidence="2">
    <location>
        <begin position="262"/>
        <end position="297"/>
    </location>
</feature>
<name>A0ABD1MGB6_9FABA</name>
<gene>
    <name evidence="3" type="ORF">Fmac_016053</name>
</gene>
<feature type="domain" description="U1-type" evidence="2">
    <location>
        <begin position="64"/>
        <end position="98"/>
    </location>
</feature>
<feature type="compositionally biased region" description="Basic and acidic residues" evidence="1">
    <location>
        <begin position="455"/>
        <end position="465"/>
    </location>
</feature>
<evidence type="ECO:0000313" key="3">
    <source>
        <dbReference type="EMBL" id="KAL2334840.1"/>
    </source>
</evidence>
<keyword evidence="4" id="KW-1185">Reference proteome</keyword>
<accession>A0ABD1MGB6</accession>
<dbReference type="EMBL" id="JBGMDY010000005">
    <property type="protein sequence ID" value="KAL2334840.1"/>
    <property type="molecule type" value="Genomic_DNA"/>
</dbReference>
<feature type="region of interest" description="Disordered" evidence="1">
    <location>
        <begin position="349"/>
        <end position="465"/>
    </location>
</feature>
<dbReference type="SUPFAM" id="SSF57667">
    <property type="entry name" value="beta-beta-alpha zinc fingers"/>
    <property type="match status" value="2"/>
</dbReference>